<dbReference type="SUPFAM" id="SSF54427">
    <property type="entry name" value="NTF2-like"/>
    <property type="match status" value="1"/>
</dbReference>
<dbReference type="RefSeq" id="WP_374839931.1">
    <property type="nucleotide sequence ID" value="NZ_JBHEEW010000012.1"/>
</dbReference>
<dbReference type="InterPro" id="IPR027843">
    <property type="entry name" value="DUF4440"/>
</dbReference>
<dbReference type="Proteomes" id="UP001597173">
    <property type="component" value="Unassembled WGS sequence"/>
</dbReference>
<dbReference type="InterPro" id="IPR011944">
    <property type="entry name" value="Steroid_delta5-4_isomerase"/>
</dbReference>
<dbReference type="Gene3D" id="3.10.450.50">
    <property type="match status" value="1"/>
</dbReference>
<keyword evidence="1" id="KW-0732">Signal</keyword>
<evidence type="ECO:0000259" key="2">
    <source>
        <dbReference type="Pfam" id="PF14534"/>
    </source>
</evidence>
<reference evidence="4" key="1">
    <citation type="journal article" date="2019" name="Int. J. Syst. Evol. Microbiol.">
        <title>The Global Catalogue of Microorganisms (GCM) 10K type strain sequencing project: providing services to taxonomists for standard genome sequencing and annotation.</title>
        <authorList>
            <consortium name="The Broad Institute Genomics Platform"/>
            <consortium name="The Broad Institute Genome Sequencing Center for Infectious Disease"/>
            <person name="Wu L."/>
            <person name="Ma J."/>
        </authorList>
    </citation>
    <scope>NUCLEOTIDE SEQUENCE [LARGE SCALE GENOMIC DNA]</scope>
    <source>
        <strain evidence="4">CCUG 55609</strain>
    </source>
</reference>
<organism evidence="3 4">
    <name type="scientific">Mycoplana ramosa</name>
    <name type="common">Mycoplana bullata</name>
    <dbReference type="NCBI Taxonomy" id="40837"/>
    <lineage>
        <taxon>Bacteria</taxon>
        <taxon>Pseudomonadati</taxon>
        <taxon>Pseudomonadota</taxon>
        <taxon>Alphaproteobacteria</taxon>
        <taxon>Hyphomicrobiales</taxon>
        <taxon>Rhizobiaceae</taxon>
        <taxon>Mycoplana</taxon>
    </lineage>
</organism>
<keyword evidence="4" id="KW-1185">Reference proteome</keyword>
<feature type="chain" id="PRO_5045615323" evidence="1">
    <location>
        <begin position="19"/>
        <end position="153"/>
    </location>
</feature>
<accession>A0ABW3Z1R8</accession>
<feature type="domain" description="DUF4440" evidence="2">
    <location>
        <begin position="33"/>
        <end position="142"/>
    </location>
</feature>
<evidence type="ECO:0000313" key="3">
    <source>
        <dbReference type="EMBL" id="MFD1330025.1"/>
    </source>
</evidence>
<gene>
    <name evidence="3" type="ORF">ACFQ33_19225</name>
</gene>
<feature type="signal peptide" evidence="1">
    <location>
        <begin position="1"/>
        <end position="18"/>
    </location>
</feature>
<comment type="caution">
    <text evidence="3">The sequence shown here is derived from an EMBL/GenBank/DDBJ whole genome shotgun (WGS) entry which is preliminary data.</text>
</comment>
<proteinExistence type="predicted"/>
<protein>
    <submittedName>
        <fullName evidence="3">YybH family protein</fullName>
    </submittedName>
</protein>
<dbReference type="EMBL" id="JBHTNF010000016">
    <property type="protein sequence ID" value="MFD1330025.1"/>
    <property type="molecule type" value="Genomic_DNA"/>
</dbReference>
<dbReference type="InterPro" id="IPR032710">
    <property type="entry name" value="NTF2-like_dom_sf"/>
</dbReference>
<evidence type="ECO:0000313" key="4">
    <source>
        <dbReference type="Proteomes" id="UP001597173"/>
    </source>
</evidence>
<sequence length="153" mass="16470">MMRALAFLVPMTVGVVMAADMPAANSDADKQQILNNDEAWLKAVATKDPQAIAAFYAEDGSILAPGMPIAKGRGAVEAAWKGLVGMKDFSLTFSPTLVEVAESGDLAYEIGTYELRYATEKPVDEKGKYVVVWKKAGDDWKVMADIFNSDGAM</sequence>
<name>A0ABW3Z1R8_MYCRA</name>
<evidence type="ECO:0000256" key="1">
    <source>
        <dbReference type="SAM" id="SignalP"/>
    </source>
</evidence>
<dbReference type="CDD" id="cd00531">
    <property type="entry name" value="NTF2_like"/>
    <property type="match status" value="1"/>
</dbReference>
<dbReference type="Pfam" id="PF14534">
    <property type="entry name" value="DUF4440"/>
    <property type="match status" value="1"/>
</dbReference>
<dbReference type="NCBIfam" id="TIGR02246">
    <property type="entry name" value="SgcJ/EcaC family oxidoreductase"/>
    <property type="match status" value="1"/>
</dbReference>